<dbReference type="InterPro" id="IPR023827">
    <property type="entry name" value="Peptidase_S8_Asp-AS"/>
</dbReference>
<dbReference type="Pfam" id="PF00082">
    <property type="entry name" value="Peptidase_S8"/>
    <property type="match status" value="1"/>
</dbReference>
<evidence type="ECO:0000256" key="4">
    <source>
        <dbReference type="ARBA" id="ARBA00022825"/>
    </source>
</evidence>
<feature type="active site" description="Charge relay system" evidence="5">
    <location>
        <position position="146"/>
    </location>
</feature>
<dbReference type="PROSITE" id="PS00137">
    <property type="entry name" value="SUBTILASE_HIS"/>
    <property type="match status" value="1"/>
</dbReference>
<protein>
    <submittedName>
        <fullName evidence="8">Oryzin</fullName>
    </submittedName>
</protein>
<feature type="active site" description="Charge relay system" evidence="5">
    <location>
        <position position="178"/>
    </location>
</feature>
<dbReference type="PRINTS" id="PR00723">
    <property type="entry name" value="SUBTILISIN"/>
</dbReference>
<dbReference type="GO" id="GO:0004252">
    <property type="term" value="F:serine-type endopeptidase activity"/>
    <property type="evidence" value="ECO:0007669"/>
    <property type="project" value="UniProtKB-UniRule"/>
</dbReference>
<dbReference type="GO" id="GO:0005576">
    <property type="term" value="C:extracellular region"/>
    <property type="evidence" value="ECO:0007669"/>
    <property type="project" value="UniProtKB-ARBA"/>
</dbReference>
<dbReference type="PROSITE" id="PS00136">
    <property type="entry name" value="SUBTILASE_ASP"/>
    <property type="match status" value="1"/>
</dbReference>
<keyword evidence="9" id="KW-1185">Reference proteome</keyword>
<evidence type="ECO:0000256" key="3">
    <source>
        <dbReference type="ARBA" id="ARBA00022801"/>
    </source>
</evidence>
<keyword evidence="3 5" id="KW-0378">Hydrolase</keyword>
<evidence type="ECO:0000256" key="5">
    <source>
        <dbReference type="PROSITE-ProRule" id="PRU01240"/>
    </source>
</evidence>
<evidence type="ECO:0000256" key="6">
    <source>
        <dbReference type="SAM" id="SignalP"/>
    </source>
</evidence>
<dbReference type="EMBL" id="JAULSU010000001">
    <property type="protein sequence ID" value="KAK0633955.1"/>
    <property type="molecule type" value="Genomic_DNA"/>
</dbReference>
<organism evidence="8 9">
    <name type="scientific">Immersiella caudata</name>
    <dbReference type="NCBI Taxonomy" id="314043"/>
    <lineage>
        <taxon>Eukaryota</taxon>
        <taxon>Fungi</taxon>
        <taxon>Dikarya</taxon>
        <taxon>Ascomycota</taxon>
        <taxon>Pezizomycotina</taxon>
        <taxon>Sordariomycetes</taxon>
        <taxon>Sordariomycetidae</taxon>
        <taxon>Sordariales</taxon>
        <taxon>Lasiosphaeriaceae</taxon>
        <taxon>Immersiella</taxon>
    </lineage>
</organism>
<dbReference type="Proteomes" id="UP001175000">
    <property type="component" value="Unassembled WGS sequence"/>
</dbReference>
<dbReference type="CDD" id="cd04077">
    <property type="entry name" value="Peptidases_S8_PCSK9_ProteinaseK_like"/>
    <property type="match status" value="1"/>
</dbReference>
<evidence type="ECO:0000313" key="8">
    <source>
        <dbReference type="EMBL" id="KAK0633955.1"/>
    </source>
</evidence>
<keyword evidence="2 5" id="KW-0645">Protease</keyword>
<accession>A0AA39XHU1</accession>
<dbReference type="InterPro" id="IPR034193">
    <property type="entry name" value="PCSK9_ProteinaseK-like"/>
</dbReference>
<dbReference type="GO" id="GO:0006508">
    <property type="term" value="P:proteolysis"/>
    <property type="evidence" value="ECO:0007669"/>
    <property type="project" value="UniProtKB-KW"/>
</dbReference>
<dbReference type="PANTHER" id="PTHR43806">
    <property type="entry name" value="PEPTIDASE S8"/>
    <property type="match status" value="1"/>
</dbReference>
<dbReference type="InterPro" id="IPR000209">
    <property type="entry name" value="Peptidase_S8/S53_dom"/>
</dbReference>
<feature type="domain" description="Peptidase S8/S53" evidence="7">
    <location>
        <begin position="137"/>
        <end position="362"/>
    </location>
</feature>
<dbReference type="PANTHER" id="PTHR43806:SF58">
    <property type="entry name" value="ALKALINE PROTEASE 1-RELATED"/>
    <property type="match status" value="1"/>
</dbReference>
<feature type="chain" id="PRO_5041233298" evidence="6">
    <location>
        <begin position="17"/>
        <end position="390"/>
    </location>
</feature>
<comment type="similarity">
    <text evidence="1 5">Belongs to the peptidase S8 family.</text>
</comment>
<dbReference type="InterPro" id="IPR037045">
    <property type="entry name" value="S8pro/Inhibitor_I9_sf"/>
</dbReference>
<dbReference type="InterPro" id="IPR050131">
    <property type="entry name" value="Peptidase_S8_subtilisin-like"/>
</dbReference>
<dbReference type="InterPro" id="IPR015500">
    <property type="entry name" value="Peptidase_S8_subtilisin-rel"/>
</dbReference>
<dbReference type="SUPFAM" id="SSF52743">
    <property type="entry name" value="Subtilisin-like"/>
    <property type="match status" value="1"/>
</dbReference>
<comment type="caution">
    <text evidence="8">The sequence shown here is derived from an EMBL/GenBank/DDBJ whole genome shotgun (WGS) entry which is preliminary data.</text>
</comment>
<dbReference type="FunFam" id="3.40.50.200:FF:000014">
    <property type="entry name" value="Proteinase K"/>
    <property type="match status" value="1"/>
</dbReference>
<dbReference type="PROSITE" id="PS51892">
    <property type="entry name" value="SUBTILASE"/>
    <property type="match status" value="1"/>
</dbReference>
<evidence type="ECO:0000256" key="2">
    <source>
        <dbReference type="ARBA" id="ARBA00022670"/>
    </source>
</evidence>
<dbReference type="InterPro" id="IPR022398">
    <property type="entry name" value="Peptidase_S8_His-AS"/>
</dbReference>
<gene>
    <name evidence="8" type="ORF">B0T14DRAFT_534000</name>
</gene>
<dbReference type="Gene3D" id="3.30.70.80">
    <property type="entry name" value="Peptidase S8 propeptide/proteinase inhibitor I9"/>
    <property type="match status" value="1"/>
</dbReference>
<evidence type="ECO:0000313" key="9">
    <source>
        <dbReference type="Proteomes" id="UP001175000"/>
    </source>
</evidence>
<dbReference type="InterPro" id="IPR036852">
    <property type="entry name" value="Peptidase_S8/S53_dom_sf"/>
</dbReference>
<evidence type="ECO:0000259" key="7">
    <source>
        <dbReference type="Pfam" id="PF00082"/>
    </source>
</evidence>
<dbReference type="Gene3D" id="3.40.50.200">
    <property type="entry name" value="Peptidase S8/S53 domain"/>
    <property type="match status" value="1"/>
</dbReference>
<dbReference type="SUPFAM" id="SSF54897">
    <property type="entry name" value="Protease propeptides/inhibitors"/>
    <property type="match status" value="1"/>
</dbReference>
<dbReference type="AlphaFoldDB" id="A0AA39XHU1"/>
<keyword evidence="6" id="KW-0732">Signal</keyword>
<feature type="active site" description="Charge relay system" evidence="5">
    <location>
        <position position="334"/>
    </location>
</feature>
<proteinExistence type="inferred from homology"/>
<reference evidence="8" key="1">
    <citation type="submission" date="2023-06" db="EMBL/GenBank/DDBJ databases">
        <title>Genome-scale phylogeny and comparative genomics of the fungal order Sordariales.</title>
        <authorList>
            <consortium name="Lawrence Berkeley National Laboratory"/>
            <person name="Hensen N."/>
            <person name="Bonometti L."/>
            <person name="Westerberg I."/>
            <person name="Brannstrom I.O."/>
            <person name="Guillou S."/>
            <person name="Cros-Aarteil S."/>
            <person name="Calhoun S."/>
            <person name="Haridas S."/>
            <person name="Kuo A."/>
            <person name="Mondo S."/>
            <person name="Pangilinan J."/>
            <person name="Riley R."/>
            <person name="Labutti K."/>
            <person name="Andreopoulos B."/>
            <person name="Lipzen A."/>
            <person name="Chen C."/>
            <person name="Yanf M."/>
            <person name="Daum C."/>
            <person name="Ng V."/>
            <person name="Clum A."/>
            <person name="Steindorff A."/>
            <person name="Ohm R."/>
            <person name="Martin F."/>
            <person name="Silar P."/>
            <person name="Natvig D."/>
            <person name="Lalanne C."/>
            <person name="Gautier V."/>
            <person name="Ament-Velasquez S.L."/>
            <person name="Kruys A."/>
            <person name="Hutchinson M.I."/>
            <person name="Powell A.J."/>
            <person name="Barry K."/>
            <person name="Miller A.N."/>
            <person name="Grigoriev I.V."/>
            <person name="Debuchy R."/>
            <person name="Gladieux P."/>
            <person name="Thoren M.H."/>
            <person name="Johannesson H."/>
        </authorList>
    </citation>
    <scope>NUCLEOTIDE SEQUENCE</scope>
    <source>
        <strain evidence="8">CBS 606.72</strain>
    </source>
</reference>
<name>A0AA39XHU1_9PEZI</name>
<sequence length="390" mass="39798">MHPHSILLALLPAILAKPSPSPAPLLIPNTSIPGKYIIKLKNTTPDLSSSFSTLITTLAIKPDHIFSTPFFKGFSAPLSPSFLTTVLSHPSIDFIEQDSTASILGTITTQSPAPWNLARLSNRLPGNNTYRYDSSAGAGTCVYVVDTGVDASHPEFEGRVTWGVNTAGDNKMSDGNGHGTAVAGVVAGVVHGVAKRAKVVVVKVLNSGGSGTTSGVIAGLSWIATDAPTRSDCPNGTVANISLGGGRSAAINAAAAALVNAGVFVSVAAGGSNDDAQYYSPASEPLVFTVGATDGEDWKSHSSNYGEGVDLFAPGVDIEVPWIGGGVASLSGTSMAAAHVSGLAAYFLGLKPNTPVAELGGYVQSIATRDVIVDLPEGTKNLLAYNGVDL</sequence>
<keyword evidence="4 5" id="KW-0720">Serine protease</keyword>
<evidence type="ECO:0000256" key="1">
    <source>
        <dbReference type="ARBA" id="ARBA00011073"/>
    </source>
</evidence>
<feature type="signal peptide" evidence="6">
    <location>
        <begin position="1"/>
        <end position="16"/>
    </location>
</feature>